<evidence type="ECO:0000313" key="2">
    <source>
        <dbReference type="EMBL" id="KAJ7714538.1"/>
    </source>
</evidence>
<feature type="region of interest" description="Disordered" evidence="1">
    <location>
        <begin position="129"/>
        <end position="149"/>
    </location>
</feature>
<organism evidence="2 3">
    <name type="scientific">Mycena metata</name>
    <dbReference type="NCBI Taxonomy" id="1033252"/>
    <lineage>
        <taxon>Eukaryota</taxon>
        <taxon>Fungi</taxon>
        <taxon>Dikarya</taxon>
        <taxon>Basidiomycota</taxon>
        <taxon>Agaricomycotina</taxon>
        <taxon>Agaricomycetes</taxon>
        <taxon>Agaricomycetidae</taxon>
        <taxon>Agaricales</taxon>
        <taxon>Marasmiineae</taxon>
        <taxon>Mycenaceae</taxon>
        <taxon>Mycena</taxon>
    </lineage>
</organism>
<evidence type="ECO:0000256" key="1">
    <source>
        <dbReference type="SAM" id="MobiDB-lite"/>
    </source>
</evidence>
<gene>
    <name evidence="2" type="ORF">B0H16DRAFT_1702011</name>
</gene>
<dbReference type="Proteomes" id="UP001215598">
    <property type="component" value="Unassembled WGS sequence"/>
</dbReference>
<dbReference type="EMBL" id="JARKIB010000323">
    <property type="protein sequence ID" value="KAJ7714538.1"/>
    <property type="molecule type" value="Genomic_DNA"/>
</dbReference>
<protein>
    <submittedName>
        <fullName evidence="2">Uncharacterized protein</fullName>
    </submittedName>
</protein>
<sequence>MTLRETLQAKVLQEGTSTYRYVVDRSEIRGVSLREYTERSTSLKEAGARTRRSSTSSVEANAPLSTACGDTANDTAWCETLLYASVTKADMPPLSTPGLRLRAGHTAHDHYDDNVQSLAGRSRVNCARDAADNTRQHPPPTPLDSTAPARVPVYHIPTVVDDPDSAAHSGENKGHRDGGSFVIRELAPA</sequence>
<keyword evidence="3" id="KW-1185">Reference proteome</keyword>
<reference evidence="2" key="1">
    <citation type="submission" date="2023-03" db="EMBL/GenBank/DDBJ databases">
        <title>Massive genome expansion in bonnet fungi (Mycena s.s.) driven by repeated elements and novel gene families across ecological guilds.</title>
        <authorList>
            <consortium name="Lawrence Berkeley National Laboratory"/>
            <person name="Harder C.B."/>
            <person name="Miyauchi S."/>
            <person name="Viragh M."/>
            <person name="Kuo A."/>
            <person name="Thoen E."/>
            <person name="Andreopoulos B."/>
            <person name="Lu D."/>
            <person name="Skrede I."/>
            <person name="Drula E."/>
            <person name="Henrissat B."/>
            <person name="Morin E."/>
            <person name="Kohler A."/>
            <person name="Barry K."/>
            <person name="LaButti K."/>
            <person name="Morin E."/>
            <person name="Salamov A."/>
            <person name="Lipzen A."/>
            <person name="Mereny Z."/>
            <person name="Hegedus B."/>
            <person name="Baldrian P."/>
            <person name="Stursova M."/>
            <person name="Weitz H."/>
            <person name="Taylor A."/>
            <person name="Grigoriev I.V."/>
            <person name="Nagy L.G."/>
            <person name="Martin F."/>
            <person name="Kauserud H."/>
        </authorList>
    </citation>
    <scope>NUCLEOTIDE SEQUENCE</scope>
    <source>
        <strain evidence="2">CBHHK182m</strain>
    </source>
</reference>
<name>A0AAD7H7U0_9AGAR</name>
<proteinExistence type="predicted"/>
<dbReference type="AlphaFoldDB" id="A0AAD7H7U0"/>
<accession>A0AAD7H7U0</accession>
<comment type="caution">
    <text evidence="2">The sequence shown here is derived from an EMBL/GenBank/DDBJ whole genome shotgun (WGS) entry which is preliminary data.</text>
</comment>
<feature type="region of interest" description="Disordered" evidence="1">
    <location>
        <begin position="161"/>
        <end position="181"/>
    </location>
</feature>
<evidence type="ECO:0000313" key="3">
    <source>
        <dbReference type="Proteomes" id="UP001215598"/>
    </source>
</evidence>